<keyword evidence="1" id="KW-0489">Methyltransferase</keyword>
<evidence type="ECO:0000313" key="6">
    <source>
        <dbReference type="Proteomes" id="UP000053599"/>
    </source>
</evidence>
<feature type="region of interest" description="Disordered" evidence="3">
    <location>
        <begin position="1"/>
        <end position="24"/>
    </location>
</feature>
<evidence type="ECO:0000256" key="3">
    <source>
        <dbReference type="SAM" id="MobiDB-lite"/>
    </source>
</evidence>
<dbReference type="PROSITE" id="PS50868">
    <property type="entry name" value="POST_SET"/>
    <property type="match status" value="1"/>
</dbReference>
<evidence type="ECO:0000259" key="4">
    <source>
        <dbReference type="PROSITE" id="PS50868"/>
    </source>
</evidence>
<dbReference type="InterPro" id="IPR046341">
    <property type="entry name" value="SET_dom_sf"/>
</dbReference>
<dbReference type="OrthoDB" id="5984008at2759"/>
<dbReference type="HOGENOM" id="CLU_073382_3_0_1"/>
<dbReference type="AlphaFoldDB" id="A0A0D1VV33"/>
<dbReference type="Proteomes" id="UP000053599">
    <property type="component" value="Unassembled WGS sequence"/>
</dbReference>
<proteinExistence type="predicted"/>
<dbReference type="SUPFAM" id="SSF82199">
    <property type="entry name" value="SET domain"/>
    <property type="match status" value="1"/>
</dbReference>
<feature type="domain" description="Post-SET" evidence="4">
    <location>
        <begin position="145"/>
        <end position="161"/>
    </location>
</feature>
<dbReference type="InterPro" id="IPR053201">
    <property type="entry name" value="Flavunoidine_N-MTase"/>
</dbReference>
<keyword evidence="2" id="KW-0808">Transferase</keyword>
<organism evidence="5 6">
    <name type="scientific">Exophiala sideris</name>
    <dbReference type="NCBI Taxonomy" id="1016849"/>
    <lineage>
        <taxon>Eukaryota</taxon>
        <taxon>Fungi</taxon>
        <taxon>Dikarya</taxon>
        <taxon>Ascomycota</taxon>
        <taxon>Pezizomycotina</taxon>
        <taxon>Eurotiomycetes</taxon>
        <taxon>Chaetothyriomycetidae</taxon>
        <taxon>Chaetothyriales</taxon>
        <taxon>Herpotrichiellaceae</taxon>
        <taxon>Exophiala</taxon>
    </lineage>
</organism>
<evidence type="ECO:0000256" key="2">
    <source>
        <dbReference type="ARBA" id="ARBA00022679"/>
    </source>
</evidence>
<dbReference type="PANTHER" id="PTHR12350:SF19">
    <property type="entry name" value="SET DOMAIN-CONTAINING PROTEIN"/>
    <property type="match status" value="1"/>
</dbReference>
<sequence length="203" mass="22647">MDRTMTQEGASSTPASSLPQSTHPSVIKVVRRPGDFSSYSVSTISLPPGALIARLTSPPLTFADRKRWSSVQVSENKHIELNCDFLYINHSCEPSLEFHVVPDSEEPVIEVRVASRRDENGNLKGVSVDDVLTFFYPSTEWEMDQPFQCNCGTRSCKGRISGAKEMPGEQLRGYFLNAHIEDLRSIPSDSEGNKRDVRKQGGW</sequence>
<dbReference type="InterPro" id="IPR003616">
    <property type="entry name" value="Post-SET_dom"/>
</dbReference>
<dbReference type="STRING" id="1016849.A0A0D1VV33"/>
<dbReference type="GO" id="GO:0032259">
    <property type="term" value="P:methylation"/>
    <property type="evidence" value="ECO:0007669"/>
    <property type="project" value="UniProtKB-KW"/>
</dbReference>
<name>A0A0D1VV33_9EURO</name>
<protein>
    <recommendedName>
        <fullName evidence="4">Post-SET domain-containing protein</fullName>
    </recommendedName>
</protein>
<gene>
    <name evidence="5" type="ORF">PV11_07599</name>
</gene>
<accession>A0A0D1VV33</accession>
<evidence type="ECO:0000256" key="1">
    <source>
        <dbReference type="ARBA" id="ARBA00022603"/>
    </source>
</evidence>
<dbReference type="EMBL" id="KN846953">
    <property type="protein sequence ID" value="KIV80070.1"/>
    <property type="molecule type" value="Genomic_DNA"/>
</dbReference>
<dbReference type="Gene3D" id="2.170.270.10">
    <property type="entry name" value="SET domain"/>
    <property type="match status" value="1"/>
</dbReference>
<reference evidence="5 6" key="1">
    <citation type="submission" date="2015-01" db="EMBL/GenBank/DDBJ databases">
        <title>The Genome Sequence of Exophiala sideris CBS121828.</title>
        <authorList>
            <consortium name="The Broad Institute Genomics Platform"/>
            <person name="Cuomo C."/>
            <person name="de Hoog S."/>
            <person name="Gorbushina A."/>
            <person name="Stielow B."/>
            <person name="Teixiera M."/>
            <person name="Abouelleil A."/>
            <person name="Chapman S.B."/>
            <person name="Priest M."/>
            <person name="Young S.K."/>
            <person name="Wortman J."/>
            <person name="Nusbaum C."/>
            <person name="Birren B."/>
        </authorList>
    </citation>
    <scope>NUCLEOTIDE SEQUENCE [LARGE SCALE GENOMIC DNA]</scope>
    <source>
        <strain evidence="5 6">CBS 121828</strain>
    </source>
</reference>
<dbReference type="GO" id="GO:0008168">
    <property type="term" value="F:methyltransferase activity"/>
    <property type="evidence" value="ECO:0007669"/>
    <property type="project" value="UniProtKB-KW"/>
</dbReference>
<evidence type="ECO:0000313" key="5">
    <source>
        <dbReference type="EMBL" id="KIV80070.1"/>
    </source>
</evidence>
<dbReference type="PANTHER" id="PTHR12350">
    <property type="entry name" value="HISTONE-LYSINE N-METHYLTRANSFERASE-RELATED"/>
    <property type="match status" value="1"/>
</dbReference>